<dbReference type="PRINTS" id="PR00775">
    <property type="entry name" value="HEATSHOCK90"/>
</dbReference>
<dbReference type="InterPro" id="IPR001404">
    <property type="entry name" value="Hsp90_fam"/>
</dbReference>
<dbReference type="SUPFAM" id="SSF55874">
    <property type="entry name" value="ATPase domain of HSP90 chaperone/DNA topoisomerase II/histidine kinase"/>
    <property type="match status" value="1"/>
</dbReference>
<sequence>MTTPEILATQVDLFGLMTVLGEHLYSTPFVALRELVQNAHDSCVRRRLEDPQAFEPEIRVVCDPAAGTLAVSDSGAGLTRDEIVRYLATIGAGYTRKLREQHDTDDLIGLFGLGFLSAFVIATRVAVTTTSYQSPDTTLLYQSRTGERFSIEAVDARPVGTTVTLHLKDNFRELGDESALRARLQHYCALLPLPVFVGHDPVAVNAQPAPWRVADAHPARARAIRLEFARRLERRFDPLCTIDVAPQDGADVRGLLWIHDAATYGTSDNRNLHVYVRGMLLDDDARELLPPWAGFVSGAIESARLTPTASREDLQRDPAYRAVAAAIAEALVAGMKQVAEHEPEAWRRVLVRHNEALLGAALCDDRLFDLLADELTVPTSEGDLAVAVVQRRGQGKLYASLSPRGGFEEVLFRALRVPVVVGTRYGALPFVRRHAERRGGAVIELGTAAGNKRVFPPAELPADALAFLSNMLTRPGQRLIAARFAPAELPLVLVPDREAELKRRVESDEAAGRIAGGALGLMRMFTAKIDASVDADLYVNLDNPAIARLLEHRADVDVGHPGVKLLRALVAFVAGASEAAANEADGLHTALAEYGKAVCELLDTPRPAR</sequence>
<accession>A0ABS7TI17</accession>
<dbReference type="GO" id="GO:0005524">
    <property type="term" value="F:ATP binding"/>
    <property type="evidence" value="ECO:0007669"/>
    <property type="project" value="UniProtKB-KW"/>
</dbReference>
<dbReference type="InterPro" id="IPR020568">
    <property type="entry name" value="Ribosomal_Su5_D2-typ_SF"/>
</dbReference>
<proteinExistence type="inferred from homology"/>
<evidence type="ECO:0000313" key="6">
    <source>
        <dbReference type="Proteomes" id="UP001139031"/>
    </source>
</evidence>
<reference evidence="5" key="1">
    <citation type="submission" date="2021-08" db="EMBL/GenBank/DDBJ databases">
        <authorList>
            <person name="Stevens D.C."/>
        </authorList>
    </citation>
    <scope>NUCLEOTIDE SEQUENCE</scope>
    <source>
        <strain evidence="5">DSM 53165</strain>
    </source>
</reference>
<dbReference type="SUPFAM" id="SSF54211">
    <property type="entry name" value="Ribosomal protein S5 domain 2-like"/>
    <property type="match status" value="1"/>
</dbReference>
<gene>
    <name evidence="5" type="ORF">K7C98_01070</name>
</gene>
<dbReference type="PIRSF" id="PIRSF002583">
    <property type="entry name" value="Hsp90"/>
    <property type="match status" value="1"/>
</dbReference>
<dbReference type="PANTHER" id="PTHR11528">
    <property type="entry name" value="HEAT SHOCK PROTEIN 90 FAMILY MEMBER"/>
    <property type="match status" value="1"/>
</dbReference>
<dbReference type="InterPro" id="IPR020575">
    <property type="entry name" value="Hsp90_N"/>
</dbReference>
<dbReference type="Pfam" id="PF00183">
    <property type="entry name" value="HSP90"/>
    <property type="match status" value="1"/>
</dbReference>
<dbReference type="InterPro" id="IPR036890">
    <property type="entry name" value="HATPase_C_sf"/>
</dbReference>
<protein>
    <submittedName>
        <fullName evidence="5">ATP-binding protein</fullName>
    </submittedName>
</protein>
<keyword evidence="6" id="KW-1185">Reference proteome</keyword>
<dbReference type="Gene3D" id="3.30.565.10">
    <property type="entry name" value="Histidine kinase-like ATPase, C-terminal domain"/>
    <property type="match status" value="1"/>
</dbReference>
<comment type="caution">
    <text evidence="5">The sequence shown here is derived from an EMBL/GenBank/DDBJ whole genome shotgun (WGS) entry which is preliminary data.</text>
</comment>
<name>A0ABS7TI17_9BACT</name>
<keyword evidence="3 5" id="KW-0067">ATP-binding</keyword>
<keyword evidence="2" id="KW-0547">Nucleotide-binding</keyword>
<keyword evidence="4" id="KW-0143">Chaperone</keyword>
<organism evidence="5 6">
    <name type="scientific">Nannocystis pusilla</name>
    <dbReference type="NCBI Taxonomy" id="889268"/>
    <lineage>
        <taxon>Bacteria</taxon>
        <taxon>Pseudomonadati</taxon>
        <taxon>Myxococcota</taxon>
        <taxon>Polyangia</taxon>
        <taxon>Nannocystales</taxon>
        <taxon>Nannocystaceae</taxon>
        <taxon>Nannocystis</taxon>
    </lineage>
</organism>
<evidence type="ECO:0000256" key="1">
    <source>
        <dbReference type="ARBA" id="ARBA00008239"/>
    </source>
</evidence>
<evidence type="ECO:0000313" key="5">
    <source>
        <dbReference type="EMBL" id="MBZ5707831.1"/>
    </source>
</evidence>
<evidence type="ECO:0000256" key="2">
    <source>
        <dbReference type="ARBA" id="ARBA00022741"/>
    </source>
</evidence>
<evidence type="ECO:0000256" key="4">
    <source>
        <dbReference type="ARBA" id="ARBA00023186"/>
    </source>
</evidence>
<comment type="similarity">
    <text evidence="1">Belongs to the heat shock protein 90 family.</text>
</comment>
<dbReference type="Gene3D" id="3.30.230.80">
    <property type="match status" value="1"/>
</dbReference>
<dbReference type="Proteomes" id="UP001139031">
    <property type="component" value="Unassembled WGS sequence"/>
</dbReference>
<evidence type="ECO:0000256" key="3">
    <source>
        <dbReference type="ARBA" id="ARBA00022840"/>
    </source>
</evidence>
<dbReference type="EMBL" id="JAIRAU010000001">
    <property type="protein sequence ID" value="MBZ5707831.1"/>
    <property type="molecule type" value="Genomic_DNA"/>
</dbReference>
<dbReference type="RefSeq" id="WP_224189594.1">
    <property type="nucleotide sequence ID" value="NZ_JAIRAU010000001.1"/>
</dbReference>
<dbReference type="Pfam" id="PF13589">
    <property type="entry name" value="HATPase_c_3"/>
    <property type="match status" value="1"/>
</dbReference>